<feature type="compositionally biased region" description="Basic and acidic residues" evidence="6">
    <location>
        <begin position="1"/>
        <end position="11"/>
    </location>
</feature>
<evidence type="ECO:0000256" key="6">
    <source>
        <dbReference type="SAM" id="MobiDB-lite"/>
    </source>
</evidence>
<gene>
    <name evidence="7" type="ORF">TVAG_342860</name>
</gene>
<reference evidence="7" key="2">
    <citation type="journal article" date="2007" name="Science">
        <title>Draft genome sequence of the sexually transmitted pathogen Trichomonas vaginalis.</title>
        <authorList>
            <person name="Carlton J.M."/>
            <person name="Hirt R.P."/>
            <person name="Silva J.C."/>
            <person name="Delcher A.L."/>
            <person name="Schatz M."/>
            <person name="Zhao Q."/>
            <person name="Wortman J.R."/>
            <person name="Bidwell S.L."/>
            <person name="Alsmark U.C.M."/>
            <person name="Besteiro S."/>
            <person name="Sicheritz-Ponten T."/>
            <person name="Noel C.J."/>
            <person name="Dacks J.B."/>
            <person name="Foster P.G."/>
            <person name="Simillion C."/>
            <person name="Van de Peer Y."/>
            <person name="Miranda-Saavedra D."/>
            <person name="Barton G.J."/>
            <person name="Westrop G.D."/>
            <person name="Mueller S."/>
            <person name="Dessi D."/>
            <person name="Fiori P.L."/>
            <person name="Ren Q."/>
            <person name="Paulsen I."/>
            <person name="Zhang H."/>
            <person name="Bastida-Corcuera F.D."/>
            <person name="Simoes-Barbosa A."/>
            <person name="Brown M.T."/>
            <person name="Hayes R.D."/>
            <person name="Mukherjee M."/>
            <person name="Okumura C.Y."/>
            <person name="Schneider R."/>
            <person name="Smith A.J."/>
            <person name="Vanacova S."/>
            <person name="Villalvazo M."/>
            <person name="Haas B.J."/>
            <person name="Pertea M."/>
            <person name="Feldblyum T.V."/>
            <person name="Utterback T.R."/>
            <person name="Shu C.L."/>
            <person name="Osoegawa K."/>
            <person name="de Jong P.J."/>
            <person name="Hrdy I."/>
            <person name="Horvathova L."/>
            <person name="Zubacova Z."/>
            <person name="Dolezal P."/>
            <person name="Malik S.B."/>
            <person name="Logsdon J.M. Jr."/>
            <person name="Henze K."/>
            <person name="Gupta A."/>
            <person name="Wang C.C."/>
            <person name="Dunne R.L."/>
            <person name="Upcroft J.A."/>
            <person name="Upcroft P."/>
            <person name="White O."/>
            <person name="Salzberg S.L."/>
            <person name="Tang P."/>
            <person name="Chiu C.-H."/>
            <person name="Lee Y.-S."/>
            <person name="Embley T.M."/>
            <person name="Coombs G.H."/>
            <person name="Mottram J.C."/>
            <person name="Tachezy J."/>
            <person name="Fraser-Liggett C.M."/>
            <person name="Johnson P.J."/>
        </authorList>
    </citation>
    <scope>NUCLEOTIDE SEQUENCE [LARGE SCALE GENOMIC DNA]</scope>
    <source>
        <strain evidence="7">G3</strain>
    </source>
</reference>
<dbReference type="VEuPathDB" id="TrichDB:TVAGG3_0579690"/>
<dbReference type="EMBL" id="DS113407">
    <property type="protein sequence ID" value="EAY07122.1"/>
    <property type="molecule type" value="Genomic_DNA"/>
</dbReference>
<evidence type="ECO:0000256" key="4">
    <source>
        <dbReference type="ARBA" id="ARBA00022884"/>
    </source>
</evidence>
<dbReference type="GO" id="GO:0005732">
    <property type="term" value="C:sno(s)RNA-containing ribonucleoprotein complex"/>
    <property type="evidence" value="ECO:0007669"/>
    <property type="project" value="InterPro"/>
</dbReference>
<evidence type="ECO:0000256" key="5">
    <source>
        <dbReference type="ARBA" id="ARBA00023242"/>
    </source>
</evidence>
<keyword evidence="2" id="KW-0690">Ribosome biogenesis</keyword>
<dbReference type="InterPro" id="IPR040309">
    <property type="entry name" value="Naf1"/>
</dbReference>
<dbReference type="InParanoid" id="A2EJP8"/>
<feature type="compositionally biased region" description="Acidic residues" evidence="6">
    <location>
        <begin position="196"/>
        <end position="214"/>
    </location>
</feature>
<keyword evidence="5" id="KW-0539">Nucleus</keyword>
<dbReference type="VEuPathDB" id="TrichDB:TVAG_342860"/>
<dbReference type="Gene3D" id="2.40.10.230">
    <property type="entry name" value="Probable tRNA pseudouridine synthase domain"/>
    <property type="match status" value="1"/>
</dbReference>
<comment type="subcellular location">
    <subcellularLocation>
        <location evidence="1">Nucleus</location>
    </subcellularLocation>
</comment>
<dbReference type="OrthoDB" id="21550at2759"/>
<dbReference type="PANTHER" id="PTHR31633:SF1">
    <property type="entry name" value="H_ACA RIBONUCLEOPROTEIN COMPLEX NON-CORE SUBUNIT NAF1"/>
    <property type="match status" value="1"/>
</dbReference>
<feature type="region of interest" description="Disordered" evidence="6">
    <location>
        <begin position="1"/>
        <end position="30"/>
    </location>
</feature>
<name>A2EJP8_TRIV3</name>
<dbReference type="GO" id="GO:0006364">
    <property type="term" value="P:rRNA processing"/>
    <property type="evidence" value="ECO:0007669"/>
    <property type="project" value="UniProtKB-KW"/>
</dbReference>
<reference evidence="7" key="1">
    <citation type="submission" date="2006-10" db="EMBL/GenBank/DDBJ databases">
        <authorList>
            <person name="Amadeo P."/>
            <person name="Zhao Q."/>
            <person name="Wortman J."/>
            <person name="Fraser-Liggett C."/>
            <person name="Carlton J."/>
        </authorList>
    </citation>
    <scope>NUCLEOTIDE SEQUENCE</scope>
    <source>
        <strain evidence="7">G3</strain>
    </source>
</reference>
<dbReference type="AlphaFoldDB" id="A2EJP8"/>
<evidence type="ECO:0000313" key="8">
    <source>
        <dbReference type="Proteomes" id="UP000001542"/>
    </source>
</evidence>
<dbReference type="GO" id="GO:0005634">
    <property type="term" value="C:nucleus"/>
    <property type="evidence" value="ECO:0007669"/>
    <property type="project" value="UniProtKB-SubCell"/>
</dbReference>
<dbReference type="InterPro" id="IPR038664">
    <property type="entry name" value="Gar1/Naf1_Cbf5-bd_sf"/>
</dbReference>
<feature type="region of interest" description="Disordered" evidence="6">
    <location>
        <begin position="44"/>
        <end position="86"/>
    </location>
</feature>
<feature type="compositionally biased region" description="Basic and acidic residues" evidence="6">
    <location>
        <begin position="55"/>
        <end position="78"/>
    </location>
</feature>
<feature type="compositionally biased region" description="Basic and acidic residues" evidence="6">
    <location>
        <begin position="186"/>
        <end position="195"/>
    </location>
</feature>
<keyword evidence="4" id="KW-0694">RNA-binding</keyword>
<dbReference type="PANTHER" id="PTHR31633">
    <property type="entry name" value="H/ACA RIBONUCLEOPROTEIN COMPLEX NON-CORE SUBUNIT NAF1"/>
    <property type="match status" value="1"/>
</dbReference>
<proteinExistence type="predicted"/>
<dbReference type="SMR" id="A2EJP8"/>
<dbReference type="GO" id="GO:0000493">
    <property type="term" value="P:box H/ACA snoRNP assembly"/>
    <property type="evidence" value="ECO:0007669"/>
    <property type="project" value="InterPro"/>
</dbReference>
<evidence type="ECO:0000256" key="3">
    <source>
        <dbReference type="ARBA" id="ARBA00022552"/>
    </source>
</evidence>
<keyword evidence="3" id="KW-0698">rRNA processing</keyword>
<evidence type="ECO:0000256" key="2">
    <source>
        <dbReference type="ARBA" id="ARBA00022517"/>
    </source>
</evidence>
<dbReference type="RefSeq" id="XP_001319345.1">
    <property type="nucleotide sequence ID" value="XM_001319310.1"/>
</dbReference>
<dbReference type="STRING" id="5722.A2EJP8"/>
<feature type="region of interest" description="Disordered" evidence="6">
    <location>
        <begin position="186"/>
        <end position="214"/>
    </location>
</feature>
<sequence>MNGEQKSDLWEAYHSLMDEEEEKNEEPQPQVRVSANAFKIVEMYVSSSDSDDEQLETKYTDNDPDSNKPIRSVHEIPTHELPPGEVPENIPENWKLLPACRISNKVGNLCTADLLGKPLEPGSLLLTQDRKPTTRVLELFGQIENPKLIINGDYPVGTVLYTVVEDSSVPDPELIARKYKGTDASNKFDEAVEKPSDDDDIYGNEDDDEDEHVY</sequence>
<organism evidence="7 8">
    <name type="scientific">Trichomonas vaginalis (strain ATCC PRA-98 / G3)</name>
    <dbReference type="NCBI Taxonomy" id="412133"/>
    <lineage>
        <taxon>Eukaryota</taxon>
        <taxon>Metamonada</taxon>
        <taxon>Parabasalia</taxon>
        <taxon>Trichomonadida</taxon>
        <taxon>Trichomonadidae</taxon>
        <taxon>Trichomonas</taxon>
    </lineage>
</organism>
<dbReference type="KEGG" id="tva:4765008"/>
<evidence type="ECO:0000313" key="7">
    <source>
        <dbReference type="EMBL" id="EAY07122.1"/>
    </source>
</evidence>
<protein>
    <submittedName>
        <fullName evidence="7">Uncharacterized protein</fullName>
    </submittedName>
</protein>
<dbReference type="GO" id="GO:0003723">
    <property type="term" value="F:RNA binding"/>
    <property type="evidence" value="ECO:0007669"/>
    <property type="project" value="UniProtKB-KW"/>
</dbReference>
<evidence type="ECO:0000256" key="1">
    <source>
        <dbReference type="ARBA" id="ARBA00004123"/>
    </source>
</evidence>
<accession>A2EJP8</accession>
<keyword evidence="8" id="KW-1185">Reference proteome</keyword>
<dbReference type="Proteomes" id="UP000001542">
    <property type="component" value="Unassembled WGS sequence"/>
</dbReference>